<reference evidence="2" key="1">
    <citation type="journal article" date="2009" name="PLoS Genet.">
        <title>Sequencing, mapping, and analysis of 27,455 maize full-length cDNAs.</title>
        <authorList>
            <person name="Soderlund C."/>
            <person name="Descour A."/>
            <person name="Kudrna D."/>
            <person name="Bomhoff M."/>
            <person name="Boyd L."/>
            <person name="Currie J."/>
            <person name="Angelova A."/>
            <person name="Collura K."/>
            <person name="Wissotski M."/>
            <person name="Ashley E."/>
            <person name="Morrow D."/>
            <person name="Fernandes J."/>
            <person name="Walbot V."/>
            <person name="Yu Y."/>
        </authorList>
    </citation>
    <scope>NUCLEOTIDE SEQUENCE</scope>
    <source>
        <strain evidence="2">B73</strain>
    </source>
</reference>
<proteinExistence type="evidence at transcript level"/>
<sequence>MARSRWHSASSCAIRFWCSACCRRAASTDLRSYSRSWPRTSSSFWSMRTSYSNDPACFCADSSLAVASASLSPVAAADSLSSPISASLTSAALQRLLFSAASFAIFLFASSSFSWSSRTFFFLEDISLAASTMICSRSSLATTSRSMQGIDVALHLVDVGSTKTVGAHWQVRQESCETVVRTQEKCGARHRTCSRGVRSIDSTCEYYSRRKEGGKKVNTFWC</sequence>
<feature type="transmembrane region" description="Helical" evidence="1">
    <location>
        <begin position="96"/>
        <end position="115"/>
    </location>
</feature>
<keyword evidence="1" id="KW-0472">Membrane</keyword>
<evidence type="ECO:0000256" key="1">
    <source>
        <dbReference type="SAM" id="Phobius"/>
    </source>
</evidence>
<keyword evidence="1" id="KW-1133">Transmembrane helix</keyword>
<accession>C4JBN9</accession>
<evidence type="ECO:0000313" key="2">
    <source>
        <dbReference type="EMBL" id="ACR38589.1"/>
    </source>
</evidence>
<keyword evidence="1" id="KW-0812">Transmembrane</keyword>
<name>C4JBN9_MAIZE</name>
<dbReference type="EMBL" id="BT088236">
    <property type="protein sequence ID" value="ACR38589.1"/>
    <property type="molecule type" value="mRNA"/>
</dbReference>
<organism evidence="2">
    <name type="scientific">Zea mays</name>
    <name type="common">Maize</name>
    <dbReference type="NCBI Taxonomy" id="4577"/>
    <lineage>
        <taxon>Eukaryota</taxon>
        <taxon>Viridiplantae</taxon>
        <taxon>Streptophyta</taxon>
        <taxon>Embryophyta</taxon>
        <taxon>Tracheophyta</taxon>
        <taxon>Spermatophyta</taxon>
        <taxon>Magnoliopsida</taxon>
        <taxon>Liliopsida</taxon>
        <taxon>Poales</taxon>
        <taxon>Poaceae</taxon>
        <taxon>PACMAD clade</taxon>
        <taxon>Panicoideae</taxon>
        <taxon>Andropogonodae</taxon>
        <taxon>Andropogoneae</taxon>
        <taxon>Tripsacinae</taxon>
        <taxon>Zea</taxon>
    </lineage>
</organism>
<protein>
    <submittedName>
        <fullName evidence="2">Uncharacterized protein</fullName>
    </submittedName>
</protein>
<dbReference type="AlphaFoldDB" id="C4JBN9"/>